<proteinExistence type="predicted"/>
<evidence type="ECO:0000313" key="3">
    <source>
        <dbReference type="EMBL" id="GGB38841.1"/>
    </source>
</evidence>
<dbReference type="Gene3D" id="3.30.9.10">
    <property type="entry name" value="D-Amino Acid Oxidase, subunit A, domain 2"/>
    <property type="match status" value="1"/>
</dbReference>
<dbReference type="GO" id="GO:0005737">
    <property type="term" value="C:cytoplasm"/>
    <property type="evidence" value="ECO:0007669"/>
    <property type="project" value="TreeGrafter"/>
</dbReference>
<dbReference type="Proteomes" id="UP000621454">
    <property type="component" value="Unassembled WGS sequence"/>
</dbReference>
<comment type="caution">
    <text evidence="3">The sequence shown here is derived from an EMBL/GenBank/DDBJ whole genome shotgun (WGS) entry which is preliminary data.</text>
</comment>
<dbReference type="InterPro" id="IPR006076">
    <property type="entry name" value="FAD-dep_OxRdtase"/>
</dbReference>
<sequence>MADDLPDSASVVVIGGGVIGTSIACHLAASGLDGVVLVDKGDLAGGSTCRAAGGVRASFSQSANIEIGLRGLEVYSRFAALYGQQIDFHRDGYLYLLTDQTQMDSFEAAVALQNSYGMASEMVGPARALELSPLISTEGLLGACWSPGDAKATPESVVAGYARTARRHGAVIRTHTEVLDIESSGGTITGVITDRGTIATGRVVCAAGAWSGRIGQMVGVDIPVTPVRRQIAFTAPRDGLPTHSPSLTIDFASSFYFHPEGGGLLIGWSDPDQLPGFGVRFEPDDWFAGVSRVAAQRAPEILSCGVRTGWAGLYEVTPDHNQIIDRSTEVPGLFVATGYSGHGFLMGPATGEIVCDLVNEVTPGYDITGFRLDRFAREPRGDAEVAIV</sequence>
<dbReference type="InterPro" id="IPR036188">
    <property type="entry name" value="FAD/NAD-bd_sf"/>
</dbReference>
<organism evidence="3 4">
    <name type="scientific">Gordonia jinhuaensis</name>
    <dbReference type="NCBI Taxonomy" id="1517702"/>
    <lineage>
        <taxon>Bacteria</taxon>
        <taxon>Bacillati</taxon>
        <taxon>Actinomycetota</taxon>
        <taxon>Actinomycetes</taxon>
        <taxon>Mycobacteriales</taxon>
        <taxon>Gordoniaceae</taxon>
        <taxon>Gordonia</taxon>
    </lineage>
</organism>
<keyword evidence="1" id="KW-0560">Oxidoreductase</keyword>
<dbReference type="Pfam" id="PF01266">
    <property type="entry name" value="DAO"/>
    <property type="match status" value="1"/>
</dbReference>
<dbReference type="SUPFAM" id="SSF51905">
    <property type="entry name" value="FAD/NAD(P)-binding domain"/>
    <property type="match status" value="1"/>
</dbReference>
<name>A0A916WW71_9ACTN</name>
<evidence type="ECO:0000259" key="2">
    <source>
        <dbReference type="Pfam" id="PF01266"/>
    </source>
</evidence>
<protein>
    <submittedName>
        <fullName evidence="3">FAD-dependent oxidoreductase</fullName>
    </submittedName>
</protein>
<reference evidence="3" key="2">
    <citation type="submission" date="2020-09" db="EMBL/GenBank/DDBJ databases">
        <authorList>
            <person name="Sun Q."/>
            <person name="Zhou Y."/>
        </authorList>
    </citation>
    <scope>NUCLEOTIDE SEQUENCE</scope>
    <source>
        <strain evidence="3">CGMCC 1.12827</strain>
    </source>
</reference>
<feature type="domain" description="FAD dependent oxidoreductase" evidence="2">
    <location>
        <begin position="11"/>
        <end position="357"/>
    </location>
</feature>
<gene>
    <name evidence="3" type="ORF">GCM10011489_28180</name>
</gene>
<dbReference type="PANTHER" id="PTHR13847:SF287">
    <property type="entry name" value="FAD-DEPENDENT OXIDOREDUCTASE DOMAIN-CONTAINING PROTEIN 1"/>
    <property type="match status" value="1"/>
</dbReference>
<evidence type="ECO:0000313" key="4">
    <source>
        <dbReference type="Proteomes" id="UP000621454"/>
    </source>
</evidence>
<dbReference type="PANTHER" id="PTHR13847">
    <property type="entry name" value="SARCOSINE DEHYDROGENASE-RELATED"/>
    <property type="match status" value="1"/>
</dbReference>
<evidence type="ECO:0000256" key="1">
    <source>
        <dbReference type="ARBA" id="ARBA00023002"/>
    </source>
</evidence>
<dbReference type="Gene3D" id="3.50.50.60">
    <property type="entry name" value="FAD/NAD(P)-binding domain"/>
    <property type="match status" value="1"/>
</dbReference>
<dbReference type="GO" id="GO:0016491">
    <property type="term" value="F:oxidoreductase activity"/>
    <property type="evidence" value="ECO:0007669"/>
    <property type="project" value="UniProtKB-KW"/>
</dbReference>
<accession>A0A916WW71</accession>
<dbReference type="RefSeq" id="WP_188587220.1">
    <property type="nucleotide sequence ID" value="NZ_BMGC01000022.1"/>
</dbReference>
<dbReference type="AlphaFoldDB" id="A0A916WW71"/>
<dbReference type="EMBL" id="BMGC01000022">
    <property type="protein sequence ID" value="GGB38841.1"/>
    <property type="molecule type" value="Genomic_DNA"/>
</dbReference>
<keyword evidence="4" id="KW-1185">Reference proteome</keyword>
<reference evidence="3" key="1">
    <citation type="journal article" date="2014" name="Int. J. Syst. Evol. Microbiol.">
        <title>Complete genome sequence of Corynebacterium casei LMG S-19264T (=DSM 44701T), isolated from a smear-ripened cheese.</title>
        <authorList>
            <consortium name="US DOE Joint Genome Institute (JGI-PGF)"/>
            <person name="Walter F."/>
            <person name="Albersmeier A."/>
            <person name="Kalinowski J."/>
            <person name="Ruckert C."/>
        </authorList>
    </citation>
    <scope>NUCLEOTIDE SEQUENCE</scope>
    <source>
        <strain evidence="3">CGMCC 1.12827</strain>
    </source>
</reference>